<evidence type="ECO:0000256" key="2">
    <source>
        <dbReference type="ARBA" id="ARBA00022670"/>
    </source>
</evidence>
<dbReference type="Gene3D" id="3.90.1720.10">
    <property type="entry name" value="endopeptidase domain like (from Nostoc punctiforme)"/>
    <property type="match status" value="1"/>
</dbReference>
<dbReference type="EMBL" id="JACXIY010000007">
    <property type="protein sequence ID" value="MBD2868008.1"/>
    <property type="molecule type" value="Genomic_DNA"/>
</dbReference>
<comment type="similarity">
    <text evidence="1">Belongs to the peptidase C40 family.</text>
</comment>
<dbReference type="GO" id="GO:0008234">
    <property type="term" value="F:cysteine-type peptidase activity"/>
    <property type="evidence" value="ECO:0007669"/>
    <property type="project" value="UniProtKB-KW"/>
</dbReference>
<proteinExistence type="inferred from homology"/>
<comment type="caution">
    <text evidence="7">The sequence shown here is derived from an EMBL/GenBank/DDBJ whole genome shotgun (WGS) entry which is preliminary data.</text>
</comment>
<dbReference type="PROSITE" id="PS51935">
    <property type="entry name" value="NLPC_P60"/>
    <property type="match status" value="1"/>
</dbReference>
<dbReference type="AlphaFoldDB" id="A0A927H4Z3"/>
<evidence type="ECO:0000256" key="5">
    <source>
        <dbReference type="SAM" id="SignalP"/>
    </source>
</evidence>
<evidence type="ECO:0000256" key="4">
    <source>
        <dbReference type="ARBA" id="ARBA00022807"/>
    </source>
</evidence>
<keyword evidence="4" id="KW-0788">Thiol protease</keyword>
<dbReference type="PANTHER" id="PTHR47053:SF1">
    <property type="entry name" value="MUREIN DD-ENDOPEPTIDASE MEPH-RELATED"/>
    <property type="match status" value="1"/>
</dbReference>
<dbReference type="Proteomes" id="UP000632125">
    <property type="component" value="Unassembled WGS sequence"/>
</dbReference>
<dbReference type="PANTHER" id="PTHR47053">
    <property type="entry name" value="MUREIN DD-ENDOPEPTIDASE MEPH-RELATED"/>
    <property type="match status" value="1"/>
</dbReference>
<protein>
    <submittedName>
        <fullName evidence="7">C40 family peptidase</fullName>
    </submittedName>
</protein>
<evidence type="ECO:0000313" key="7">
    <source>
        <dbReference type="EMBL" id="MBD2868008.1"/>
    </source>
</evidence>
<evidence type="ECO:0000313" key="8">
    <source>
        <dbReference type="Proteomes" id="UP000632125"/>
    </source>
</evidence>
<organism evidence="7 8">
    <name type="scientific">Paenibacillus arenilitoris</name>
    <dbReference type="NCBI Taxonomy" id="2772299"/>
    <lineage>
        <taxon>Bacteria</taxon>
        <taxon>Bacillati</taxon>
        <taxon>Bacillota</taxon>
        <taxon>Bacilli</taxon>
        <taxon>Bacillales</taxon>
        <taxon>Paenibacillaceae</taxon>
        <taxon>Paenibacillus</taxon>
    </lineage>
</organism>
<dbReference type="InterPro" id="IPR000064">
    <property type="entry name" value="NLP_P60_dom"/>
</dbReference>
<evidence type="ECO:0000256" key="3">
    <source>
        <dbReference type="ARBA" id="ARBA00022801"/>
    </source>
</evidence>
<dbReference type="InterPro" id="IPR038765">
    <property type="entry name" value="Papain-like_cys_pep_sf"/>
</dbReference>
<sequence length="168" mass="18350">MKNVKPIITKAILLTMCATTGFTTYAVVQAPPSATVEAASSKADKVISYAKKYKGRVSYDWGTRNTKKLIFDCSSFTEFIFAKVGVDLKWGTASQKYQGKGVSKSSLKKGDLVFFDTIGKNNKKINHVGIYMGGGKFIHNTPSVDGIAISSLTSGFWKRAYVSARRVL</sequence>
<keyword evidence="5" id="KW-0732">Signal</keyword>
<evidence type="ECO:0000256" key="1">
    <source>
        <dbReference type="ARBA" id="ARBA00007074"/>
    </source>
</evidence>
<feature type="chain" id="PRO_5039290732" evidence="5">
    <location>
        <begin position="27"/>
        <end position="168"/>
    </location>
</feature>
<dbReference type="SUPFAM" id="SSF54001">
    <property type="entry name" value="Cysteine proteinases"/>
    <property type="match status" value="1"/>
</dbReference>
<dbReference type="Pfam" id="PF00877">
    <property type="entry name" value="NLPC_P60"/>
    <property type="match status" value="1"/>
</dbReference>
<gene>
    <name evidence="7" type="ORF">IDH41_05440</name>
</gene>
<evidence type="ECO:0000259" key="6">
    <source>
        <dbReference type="PROSITE" id="PS51935"/>
    </source>
</evidence>
<keyword evidence="2" id="KW-0645">Protease</keyword>
<name>A0A927H4Z3_9BACL</name>
<reference evidence="7" key="1">
    <citation type="submission" date="2020-09" db="EMBL/GenBank/DDBJ databases">
        <title>A novel bacterium of genus Paenibacillus, isolated from South China Sea.</title>
        <authorList>
            <person name="Huang H."/>
            <person name="Mo K."/>
            <person name="Hu Y."/>
        </authorList>
    </citation>
    <scope>NUCLEOTIDE SEQUENCE</scope>
    <source>
        <strain evidence="7">IB182493</strain>
    </source>
</reference>
<feature type="domain" description="NlpC/P60" evidence="6">
    <location>
        <begin position="40"/>
        <end position="168"/>
    </location>
</feature>
<feature type="signal peptide" evidence="5">
    <location>
        <begin position="1"/>
        <end position="26"/>
    </location>
</feature>
<dbReference type="InterPro" id="IPR051202">
    <property type="entry name" value="Peptidase_C40"/>
</dbReference>
<keyword evidence="3" id="KW-0378">Hydrolase</keyword>
<dbReference type="GO" id="GO:0006508">
    <property type="term" value="P:proteolysis"/>
    <property type="evidence" value="ECO:0007669"/>
    <property type="project" value="UniProtKB-KW"/>
</dbReference>
<dbReference type="RefSeq" id="WP_190859015.1">
    <property type="nucleotide sequence ID" value="NZ_JACXIY010000007.1"/>
</dbReference>
<keyword evidence="8" id="KW-1185">Reference proteome</keyword>
<accession>A0A927H4Z3</accession>